<dbReference type="FunFam" id="3.40.50.300:FF:000425">
    <property type="entry name" value="Probable ABC transporter, ATP-binding subunit"/>
    <property type="match status" value="1"/>
</dbReference>
<proteinExistence type="predicted"/>
<dbReference type="PANTHER" id="PTHR42781">
    <property type="entry name" value="SPERMIDINE/PUTRESCINE IMPORT ATP-BINDING PROTEIN POTA"/>
    <property type="match status" value="1"/>
</dbReference>
<evidence type="ECO:0000256" key="7">
    <source>
        <dbReference type="ARBA" id="ARBA00023065"/>
    </source>
</evidence>
<dbReference type="GO" id="GO:0005524">
    <property type="term" value="F:ATP binding"/>
    <property type="evidence" value="ECO:0007669"/>
    <property type="project" value="UniProtKB-KW"/>
</dbReference>
<reference evidence="10 11" key="1">
    <citation type="journal article" date="2011" name="Stand. Genomic Sci.">
        <title>Complete genome sequence of Deinococcus maricopensis type strain (LB-34).</title>
        <authorList>
            <person name="Pukall R."/>
            <person name="Zeytun A."/>
            <person name="Lucas S."/>
            <person name="Lapidus A."/>
            <person name="Hammon N."/>
            <person name="Deshpande S."/>
            <person name="Nolan M."/>
            <person name="Cheng J.F."/>
            <person name="Pitluck S."/>
            <person name="Liolios K."/>
            <person name="Pagani I."/>
            <person name="Mikhailova N."/>
            <person name="Ivanova N."/>
            <person name="Mavromatis K."/>
            <person name="Pati A."/>
            <person name="Tapia R."/>
            <person name="Han C."/>
            <person name="Goodwin L."/>
            <person name="Chen A."/>
            <person name="Palaniappan K."/>
            <person name="Land M."/>
            <person name="Hauser L."/>
            <person name="Chang Y.J."/>
            <person name="Jeffries C.D."/>
            <person name="Brambilla E.M."/>
            <person name="Rohde M."/>
            <person name="Goker M."/>
            <person name="Detter J.C."/>
            <person name="Woyke T."/>
            <person name="Bristow J."/>
            <person name="Eisen J.A."/>
            <person name="Markowitz V."/>
            <person name="Hugenholtz P."/>
            <person name="Kyrpides N.C."/>
            <person name="Klenk H.P."/>
        </authorList>
    </citation>
    <scope>NUCLEOTIDE SEQUENCE [LARGE SCALE GENOMIC DNA]</scope>
    <source>
        <strain evidence="11">DSM 21211 / LMG 22137 / NRRL B-23946 / LB-34</strain>
    </source>
</reference>
<evidence type="ECO:0000256" key="6">
    <source>
        <dbReference type="ARBA" id="ARBA00023004"/>
    </source>
</evidence>
<dbReference type="AlphaFoldDB" id="E8U651"/>
<keyword evidence="5" id="KW-0067">ATP-binding</keyword>
<dbReference type="SMART" id="SM00382">
    <property type="entry name" value="AAA"/>
    <property type="match status" value="1"/>
</dbReference>
<dbReference type="PANTHER" id="PTHR42781:SF4">
    <property type="entry name" value="SPERMIDINE_PUTRESCINE IMPORT ATP-BINDING PROTEIN POTA"/>
    <property type="match status" value="1"/>
</dbReference>
<accession>E8U651</accession>
<dbReference type="InterPro" id="IPR027417">
    <property type="entry name" value="P-loop_NTPase"/>
</dbReference>
<dbReference type="EMBL" id="CP002454">
    <property type="protein sequence ID" value="ADV66540.1"/>
    <property type="molecule type" value="Genomic_DNA"/>
</dbReference>
<dbReference type="InterPro" id="IPR017871">
    <property type="entry name" value="ABC_transporter-like_CS"/>
</dbReference>
<evidence type="ECO:0000313" key="10">
    <source>
        <dbReference type="EMBL" id="ADV66540.1"/>
    </source>
</evidence>
<dbReference type="GO" id="GO:0016020">
    <property type="term" value="C:membrane"/>
    <property type="evidence" value="ECO:0007669"/>
    <property type="project" value="InterPro"/>
</dbReference>
<evidence type="ECO:0000256" key="4">
    <source>
        <dbReference type="ARBA" id="ARBA00022741"/>
    </source>
</evidence>
<dbReference type="GO" id="GO:0015408">
    <property type="term" value="F:ABC-type ferric iron transporter activity"/>
    <property type="evidence" value="ECO:0007669"/>
    <property type="project" value="InterPro"/>
</dbReference>
<dbReference type="Pfam" id="PF00005">
    <property type="entry name" value="ABC_tran"/>
    <property type="match status" value="1"/>
</dbReference>
<sequence>MTSIPLQTNDLRKAYGATLAANDVSLLVPAGRTLALLGPSGCGKSTALRLIAGLERPDAGRVRLGERDVTTLPPEARHLGLVFQDYALFPHLSVLGNVAYGPRARGARRAEAERQARDALALVGLADLAGRRVTELSGGQQQRVALARALAPRPGVLLLDEPLSNLDEQLRHRLREDLRSLFRTAGVTALLVTHDQREALAVADDVALMRAGRVVQSGVAADVFARPATAWAAAFLGHRNLLPETGGQVRLVPEDALQLGDGDAAPVRARVRTDTGETLTVDAPVGALTLDLSAREAAGVGNTLRLRVLPERTVLLPDDR</sequence>
<keyword evidence="7" id="KW-0406">Ion transport</keyword>
<dbReference type="OrthoDB" id="9790614at2"/>
<dbReference type="PROSITE" id="PS00211">
    <property type="entry name" value="ABC_TRANSPORTER_1"/>
    <property type="match status" value="1"/>
</dbReference>
<dbReference type="Gene3D" id="3.40.50.300">
    <property type="entry name" value="P-loop containing nucleotide triphosphate hydrolases"/>
    <property type="match status" value="1"/>
</dbReference>
<dbReference type="EC" id="3.6.3.30" evidence="10"/>
<dbReference type="GO" id="GO:0016887">
    <property type="term" value="F:ATP hydrolysis activity"/>
    <property type="evidence" value="ECO:0007669"/>
    <property type="project" value="InterPro"/>
</dbReference>
<dbReference type="InterPro" id="IPR003593">
    <property type="entry name" value="AAA+_ATPase"/>
</dbReference>
<evidence type="ECO:0000256" key="8">
    <source>
        <dbReference type="ARBA" id="ARBA00023136"/>
    </source>
</evidence>
<reference evidence="11" key="2">
    <citation type="submission" date="2011-01" db="EMBL/GenBank/DDBJ databases">
        <title>The complete genome of Deinococcus maricopensis DSM 21211.</title>
        <authorList>
            <consortium name="US DOE Joint Genome Institute (JGI-PGF)"/>
            <person name="Lucas S."/>
            <person name="Copeland A."/>
            <person name="Lapidus A."/>
            <person name="Goodwin L."/>
            <person name="Pitluck S."/>
            <person name="Kyrpides N."/>
            <person name="Mavromatis K."/>
            <person name="Pagani I."/>
            <person name="Ivanova N."/>
            <person name="Ovchinnikova G."/>
            <person name="Zeytun A."/>
            <person name="Detter J.C."/>
            <person name="Han C."/>
            <person name="Land M."/>
            <person name="Hauser L."/>
            <person name="Markowitz V."/>
            <person name="Cheng J.-F."/>
            <person name="Hugenholtz P."/>
            <person name="Woyke T."/>
            <person name="Wu D."/>
            <person name="Pukall R."/>
            <person name="Gehrich-Schroeter G."/>
            <person name="Brambilla E."/>
            <person name="Klenk H.-P."/>
            <person name="Eisen J.A."/>
        </authorList>
    </citation>
    <scope>NUCLEOTIDE SEQUENCE [LARGE SCALE GENOMIC DNA]</scope>
    <source>
        <strain evidence="11">DSM 21211 / LMG 22137 / NRRL B-23946 / LB-34</strain>
    </source>
</reference>
<evidence type="ECO:0000313" key="11">
    <source>
        <dbReference type="Proteomes" id="UP000008635"/>
    </source>
</evidence>
<dbReference type="Proteomes" id="UP000008635">
    <property type="component" value="Chromosome"/>
</dbReference>
<gene>
    <name evidence="10" type="ordered locus">Deima_0886</name>
</gene>
<evidence type="ECO:0000256" key="5">
    <source>
        <dbReference type="ARBA" id="ARBA00022840"/>
    </source>
</evidence>
<keyword evidence="8" id="KW-0472">Membrane</keyword>
<protein>
    <submittedName>
        <fullName evidence="10">Fe(3+)-transporting ATPase</fullName>
        <ecNumber evidence="10">3.6.3.25</ecNumber>
        <ecNumber evidence="10">3.6.3.30</ecNumber>
    </submittedName>
</protein>
<dbReference type="SUPFAM" id="SSF52540">
    <property type="entry name" value="P-loop containing nucleoside triphosphate hydrolases"/>
    <property type="match status" value="1"/>
</dbReference>
<dbReference type="STRING" id="709986.Deima_0886"/>
<evidence type="ECO:0000256" key="3">
    <source>
        <dbReference type="ARBA" id="ARBA00022496"/>
    </source>
</evidence>
<organism evidence="10 11">
    <name type="scientific">Deinococcus maricopensis (strain DSM 21211 / LMG 22137 / NRRL B-23946 / LB-34)</name>
    <dbReference type="NCBI Taxonomy" id="709986"/>
    <lineage>
        <taxon>Bacteria</taxon>
        <taxon>Thermotogati</taxon>
        <taxon>Deinococcota</taxon>
        <taxon>Deinococci</taxon>
        <taxon>Deinococcales</taxon>
        <taxon>Deinococcaceae</taxon>
        <taxon>Deinococcus</taxon>
    </lineage>
</organism>
<feature type="domain" description="ABC transporter" evidence="9">
    <location>
        <begin position="6"/>
        <end position="236"/>
    </location>
</feature>
<dbReference type="PROSITE" id="PS50893">
    <property type="entry name" value="ABC_TRANSPORTER_2"/>
    <property type="match status" value="1"/>
</dbReference>
<evidence type="ECO:0000259" key="9">
    <source>
        <dbReference type="PROSITE" id="PS50893"/>
    </source>
</evidence>
<keyword evidence="3" id="KW-0410">Iron transport</keyword>
<dbReference type="KEGG" id="dmr:Deima_0886"/>
<keyword evidence="11" id="KW-1185">Reference proteome</keyword>
<evidence type="ECO:0000256" key="1">
    <source>
        <dbReference type="ARBA" id="ARBA00022448"/>
    </source>
</evidence>
<dbReference type="InterPro" id="IPR003439">
    <property type="entry name" value="ABC_transporter-like_ATP-bd"/>
</dbReference>
<dbReference type="EC" id="3.6.3.25" evidence="10"/>
<dbReference type="GO" id="GO:0015697">
    <property type="term" value="P:quaternary ammonium group transport"/>
    <property type="evidence" value="ECO:0007669"/>
    <property type="project" value="UniProtKB-ARBA"/>
</dbReference>
<dbReference type="InterPro" id="IPR050093">
    <property type="entry name" value="ABC_SmlMolc_Importer"/>
</dbReference>
<keyword evidence="6" id="KW-0408">Iron</keyword>
<keyword evidence="2" id="KW-1003">Cell membrane</keyword>
<keyword evidence="4" id="KW-0547">Nucleotide-binding</keyword>
<keyword evidence="10" id="KW-0378">Hydrolase</keyword>
<name>E8U651_DEIML</name>
<dbReference type="HOGENOM" id="CLU_000604_1_1_0"/>
<dbReference type="eggNOG" id="COG3842">
    <property type="taxonomic scope" value="Bacteria"/>
</dbReference>
<dbReference type="CDD" id="cd03259">
    <property type="entry name" value="ABC_Carb_Solutes_like"/>
    <property type="match status" value="1"/>
</dbReference>
<dbReference type="RefSeq" id="WP_013556045.1">
    <property type="nucleotide sequence ID" value="NC_014958.1"/>
</dbReference>
<dbReference type="InterPro" id="IPR015853">
    <property type="entry name" value="ABC_transpr_FbpC"/>
</dbReference>
<evidence type="ECO:0000256" key="2">
    <source>
        <dbReference type="ARBA" id="ARBA00022475"/>
    </source>
</evidence>
<keyword evidence="1" id="KW-0813">Transport</keyword>